<dbReference type="GeneID" id="25012189"/>
<dbReference type="RefSeq" id="WP_015242593.1">
    <property type="nucleotide sequence ID" value="NZ_CP088115.1"/>
</dbReference>
<proteinExistence type="predicted"/>
<dbReference type="EMBL" id="WISP01000144">
    <property type="protein sequence ID" value="MQW05848.1"/>
    <property type="molecule type" value="Genomic_DNA"/>
</dbReference>
<keyword evidence="1" id="KW-0175">Coiled coil</keyword>
<dbReference type="Gene3D" id="1.10.287.1700">
    <property type="match status" value="1"/>
</dbReference>
<sequence>MTRKVDLRRLVELRALRMRRAEAAAELQYGRHRQATRAVEAAKHESLVHEAERRQQEEALYSQLAHDLLDQRDLENYRGALSALDDRARQLDGEIHAARESELREARRKQELAAEYRRKQKLHERISLVAEEKRRLDAKRADVFSEFDEEDALRPNSRKRSR</sequence>
<dbReference type="Pfam" id="PF07321">
    <property type="entry name" value="YscO"/>
    <property type="match status" value="1"/>
</dbReference>
<dbReference type="InterPro" id="IPR053716">
    <property type="entry name" value="Flag_assembly_chemotaxis_eff"/>
</dbReference>
<protein>
    <submittedName>
        <fullName evidence="2">Type III secretion protein</fullName>
    </submittedName>
</protein>
<organism evidence="2">
    <name type="scientific">Rhizobium meliloti</name>
    <name type="common">Ensifer meliloti</name>
    <name type="synonym">Sinorhizobium meliloti</name>
    <dbReference type="NCBI Taxonomy" id="382"/>
    <lineage>
        <taxon>Bacteria</taxon>
        <taxon>Pseudomonadati</taxon>
        <taxon>Pseudomonadota</taxon>
        <taxon>Alphaproteobacteria</taxon>
        <taxon>Hyphomicrobiales</taxon>
        <taxon>Rhizobiaceae</taxon>
        <taxon>Sinorhizobium/Ensifer group</taxon>
        <taxon>Sinorhizobium</taxon>
    </lineage>
</organism>
<comment type="caution">
    <text evidence="2">The sequence shown here is derived from an EMBL/GenBank/DDBJ whole genome shotgun (WGS) entry which is preliminary data.</text>
</comment>
<evidence type="ECO:0000313" key="2">
    <source>
        <dbReference type="EMBL" id="MQW05848.1"/>
    </source>
</evidence>
<dbReference type="InterPro" id="IPR009929">
    <property type="entry name" value="T3SS_YscO"/>
</dbReference>
<name>A0A6A7ZUP8_RHIML</name>
<dbReference type="AlphaFoldDB" id="A0A6A7ZUP8"/>
<feature type="coiled-coil region" evidence="1">
    <location>
        <begin position="74"/>
        <end position="119"/>
    </location>
</feature>
<reference evidence="2" key="1">
    <citation type="journal article" date="2013" name="Genome Biol.">
        <title>Comparative genomics of the core and accessory genomes of 48 Sinorhizobium strains comprising five genospecies.</title>
        <authorList>
            <person name="Sugawara M."/>
            <person name="Epstein B."/>
            <person name="Badgley B.D."/>
            <person name="Unno T."/>
            <person name="Xu L."/>
            <person name="Reese J."/>
            <person name="Gyaneshwar P."/>
            <person name="Denny R."/>
            <person name="Mudge J."/>
            <person name="Bharti A.K."/>
            <person name="Farmer A.D."/>
            <person name="May G.D."/>
            <person name="Woodward J.E."/>
            <person name="Medigue C."/>
            <person name="Vallenet D."/>
            <person name="Lajus A."/>
            <person name="Rouy Z."/>
            <person name="Martinez-Vaz B."/>
            <person name="Tiffin P."/>
            <person name="Young N.D."/>
            <person name="Sadowsky M.J."/>
        </authorList>
    </citation>
    <scope>NUCLEOTIDE SEQUENCE</scope>
    <source>
        <strain evidence="2">M30</strain>
    </source>
</reference>
<evidence type="ECO:0000256" key="1">
    <source>
        <dbReference type="SAM" id="Coils"/>
    </source>
</evidence>
<gene>
    <name evidence="2" type="ORF">GHK45_19470</name>
</gene>
<accession>A0A6A7ZUP8</accession>